<proteinExistence type="predicted"/>
<dbReference type="Gene3D" id="1.10.443.10">
    <property type="entry name" value="Intergrase catalytic core"/>
    <property type="match status" value="1"/>
</dbReference>
<dbReference type="GO" id="GO:0003677">
    <property type="term" value="F:DNA binding"/>
    <property type="evidence" value="ECO:0007669"/>
    <property type="project" value="InterPro"/>
</dbReference>
<dbReference type="EMBL" id="CAJNNV010000651">
    <property type="protein sequence ID" value="CAE8583242.1"/>
    <property type="molecule type" value="Genomic_DNA"/>
</dbReference>
<keyword evidence="3" id="KW-1185">Reference proteome</keyword>
<gene>
    <name evidence="2" type="ORF">PGLA1383_LOCUS2230</name>
</gene>
<dbReference type="AlphaFoldDB" id="A0A813D4B5"/>
<reference evidence="2" key="1">
    <citation type="submission" date="2021-02" db="EMBL/GenBank/DDBJ databases">
        <authorList>
            <person name="Dougan E. K."/>
            <person name="Rhodes N."/>
            <person name="Thang M."/>
            <person name="Chan C."/>
        </authorList>
    </citation>
    <scope>NUCLEOTIDE SEQUENCE</scope>
</reference>
<sequence>GALWLLAPSVRQAASWSLPPNLPGSNEALELALVRNISKSSSSKGSDVKMTSGGTEGPDVWPRKAIPSKLWRWRTICSWRFKHLHGPEHINVLELRAFLTSLRWRLRKKGGIAKRFFHLLDSQVNLGILAKGRTSSRKLSPVLRQISALLLAANMLPFCAYVNTHDNPADKPSRVGARTRKRYDVALKKLFDWCSLEQRRLPARIWEFDELLCLFVEHLWEEGEGRAKAADTLASLQDARPWLKRQLPAAWRLVKAWSQHELPARASPFTENLVESLVGAGLARGRPDFGLACLLAFRVLLRTGELNVSAGDFSMDTCGKSGVLNLGQTKTSQRLGASEGVVIDDPVLLKLVNAWLLDKEPGDKLLPRGMSEFRKMFSLCSKDLGLDDSGFKPYSLRRGGATHHFRKRNSLSKTVVFGRWQSAKTARMYINDALATLATFRFTEQAAKIKHFREIFLNASLRAR</sequence>
<comment type="caution">
    <text evidence="2">The sequence shown here is derived from an EMBL/GenBank/DDBJ whole genome shotgun (WGS) entry which is preliminary data.</text>
</comment>
<dbReference type="GO" id="GO:0006310">
    <property type="term" value="P:DNA recombination"/>
    <property type="evidence" value="ECO:0007669"/>
    <property type="project" value="UniProtKB-KW"/>
</dbReference>
<evidence type="ECO:0000313" key="3">
    <source>
        <dbReference type="Proteomes" id="UP000654075"/>
    </source>
</evidence>
<protein>
    <submittedName>
        <fullName evidence="2">Uncharacterized protein</fullName>
    </submittedName>
</protein>
<dbReference type="OrthoDB" id="445548at2759"/>
<feature type="non-terminal residue" evidence="2">
    <location>
        <position position="1"/>
    </location>
</feature>
<organism evidence="2 3">
    <name type="scientific">Polarella glacialis</name>
    <name type="common">Dinoflagellate</name>
    <dbReference type="NCBI Taxonomy" id="89957"/>
    <lineage>
        <taxon>Eukaryota</taxon>
        <taxon>Sar</taxon>
        <taxon>Alveolata</taxon>
        <taxon>Dinophyceae</taxon>
        <taxon>Suessiales</taxon>
        <taxon>Suessiaceae</taxon>
        <taxon>Polarella</taxon>
    </lineage>
</organism>
<keyword evidence="1" id="KW-0233">DNA recombination</keyword>
<evidence type="ECO:0000256" key="1">
    <source>
        <dbReference type="ARBA" id="ARBA00023172"/>
    </source>
</evidence>
<name>A0A813D4B5_POLGL</name>
<dbReference type="SUPFAM" id="SSF56349">
    <property type="entry name" value="DNA breaking-rejoining enzymes"/>
    <property type="match status" value="1"/>
</dbReference>
<accession>A0A813D4B5</accession>
<dbReference type="InterPro" id="IPR011010">
    <property type="entry name" value="DNA_brk_join_enz"/>
</dbReference>
<evidence type="ECO:0000313" key="2">
    <source>
        <dbReference type="EMBL" id="CAE8583242.1"/>
    </source>
</evidence>
<dbReference type="GO" id="GO:0015074">
    <property type="term" value="P:DNA integration"/>
    <property type="evidence" value="ECO:0007669"/>
    <property type="project" value="InterPro"/>
</dbReference>
<dbReference type="Proteomes" id="UP000654075">
    <property type="component" value="Unassembled WGS sequence"/>
</dbReference>
<dbReference type="InterPro" id="IPR013762">
    <property type="entry name" value="Integrase-like_cat_sf"/>
</dbReference>